<dbReference type="GO" id="GO:0016787">
    <property type="term" value="F:hydrolase activity"/>
    <property type="evidence" value="ECO:0007669"/>
    <property type="project" value="UniProtKB-KW"/>
</dbReference>
<dbReference type="PRINTS" id="PR00326">
    <property type="entry name" value="GTP1OBG"/>
</dbReference>
<feature type="binding site" evidence="8">
    <location>
        <begin position="8"/>
        <end position="15"/>
    </location>
    <ligand>
        <name>GTP</name>
        <dbReference type="ChEBI" id="CHEBI:37565"/>
        <label>1</label>
    </ligand>
</feature>
<feature type="binding site" evidence="8">
    <location>
        <begin position="181"/>
        <end position="188"/>
    </location>
    <ligand>
        <name>GTP</name>
        <dbReference type="ChEBI" id="CHEBI:37565"/>
        <label>2</label>
    </ligand>
</feature>
<name>A0ABV7ZKL6_9HELI</name>
<evidence type="ECO:0000313" key="13">
    <source>
        <dbReference type="Proteomes" id="UP001595783"/>
    </source>
</evidence>
<comment type="similarity">
    <text evidence="1 8 9 10">Belongs to the TRAFAC class TrmE-Era-EngA-EngB-Septin-like GTPase superfamily. EngA (Der) GTPase family.</text>
</comment>
<evidence type="ECO:0000256" key="6">
    <source>
        <dbReference type="ARBA" id="ARBA00023134"/>
    </source>
</evidence>
<feature type="binding site" evidence="8">
    <location>
        <begin position="116"/>
        <end position="119"/>
    </location>
    <ligand>
        <name>GTP</name>
        <dbReference type="ChEBI" id="CHEBI:37565"/>
        <label>1</label>
    </ligand>
</feature>
<dbReference type="Pfam" id="PF14714">
    <property type="entry name" value="KH_dom-like"/>
    <property type="match status" value="1"/>
</dbReference>
<dbReference type="InterPro" id="IPR027417">
    <property type="entry name" value="P-loop_NTPase"/>
</dbReference>
<reference evidence="13" key="1">
    <citation type="journal article" date="2019" name="Int. J. Syst. Evol. Microbiol.">
        <title>The Global Catalogue of Microorganisms (GCM) 10K type strain sequencing project: providing services to taxonomists for standard genome sequencing and annotation.</title>
        <authorList>
            <consortium name="The Broad Institute Genomics Platform"/>
            <consortium name="The Broad Institute Genome Sequencing Center for Infectious Disease"/>
            <person name="Wu L."/>
            <person name="Ma J."/>
        </authorList>
    </citation>
    <scope>NUCLEOTIDE SEQUENCE [LARGE SCALE GENOMIC DNA]</scope>
    <source>
        <strain evidence="13">CCUG 53816</strain>
    </source>
</reference>
<proteinExistence type="inferred from homology"/>
<dbReference type="InterPro" id="IPR032859">
    <property type="entry name" value="KH_dom-like"/>
</dbReference>
<dbReference type="PROSITE" id="PS51712">
    <property type="entry name" value="G_ENGA"/>
    <property type="match status" value="1"/>
</dbReference>
<comment type="function">
    <text evidence="8 10">GTPase that plays an essential role in the late steps of ribosome biogenesis.</text>
</comment>
<dbReference type="PANTHER" id="PTHR43834:SF6">
    <property type="entry name" value="GTPASE DER"/>
    <property type="match status" value="1"/>
</dbReference>
<dbReference type="Pfam" id="PF01926">
    <property type="entry name" value="MMR_HSR1"/>
    <property type="match status" value="2"/>
</dbReference>
<organism evidence="12 13">
    <name type="scientific">Helicobacter baculiformis</name>
    <dbReference type="NCBI Taxonomy" id="427351"/>
    <lineage>
        <taxon>Bacteria</taxon>
        <taxon>Pseudomonadati</taxon>
        <taxon>Campylobacterota</taxon>
        <taxon>Epsilonproteobacteria</taxon>
        <taxon>Campylobacterales</taxon>
        <taxon>Helicobacteraceae</taxon>
        <taxon>Helicobacter</taxon>
    </lineage>
</organism>
<evidence type="ECO:0000256" key="8">
    <source>
        <dbReference type="HAMAP-Rule" id="MF_00195"/>
    </source>
</evidence>
<feature type="binding site" evidence="8">
    <location>
        <begin position="55"/>
        <end position="59"/>
    </location>
    <ligand>
        <name>GTP</name>
        <dbReference type="ChEBI" id="CHEBI:37565"/>
        <label>1</label>
    </ligand>
</feature>
<dbReference type="InterPro" id="IPR031166">
    <property type="entry name" value="G_ENGA"/>
</dbReference>
<dbReference type="Gene3D" id="3.40.50.300">
    <property type="entry name" value="P-loop containing nucleotide triphosphate hydrolases"/>
    <property type="match status" value="2"/>
</dbReference>
<dbReference type="HAMAP" id="MF_00195">
    <property type="entry name" value="GTPase_Der"/>
    <property type="match status" value="1"/>
</dbReference>
<protein>
    <recommendedName>
        <fullName evidence="2 8">GTPase Der</fullName>
    </recommendedName>
    <alternativeName>
        <fullName evidence="7 8">GTP-binding protein EngA</fullName>
    </alternativeName>
</protein>
<dbReference type="InterPro" id="IPR015946">
    <property type="entry name" value="KH_dom-like_a/b"/>
</dbReference>
<gene>
    <name evidence="8 12" type="primary">der</name>
    <name evidence="12" type="ORF">ACFOPX_07030</name>
</gene>
<dbReference type="NCBIfam" id="TIGR03594">
    <property type="entry name" value="GTPase_EngA"/>
    <property type="match status" value="1"/>
</dbReference>
<dbReference type="Proteomes" id="UP001595783">
    <property type="component" value="Unassembled WGS sequence"/>
</dbReference>
<keyword evidence="13" id="KW-1185">Reference proteome</keyword>
<accession>A0ABV7ZKL6</accession>
<dbReference type="PANTHER" id="PTHR43834">
    <property type="entry name" value="GTPASE DER"/>
    <property type="match status" value="1"/>
</dbReference>
<evidence type="ECO:0000256" key="2">
    <source>
        <dbReference type="ARBA" id="ARBA00020953"/>
    </source>
</evidence>
<comment type="caution">
    <text evidence="12">The sequence shown here is derived from an EMBL/GenBank/DDBJ whole genome shotgun (WGS) entry which is preliminary data.</text>
</comment>
<keyword evidence="4 10" id="KW-0677">Repeat</keyword>
<dbReference type="InterPro" id="IPR016484">
    <property type="entry name" value="GTPase_Der"/>
</dbReference>
<evidence type="ECO:0000256" key="7">
    <source>
        <dbReference type="ARBA" id="ARBA00032345"/>
    </source>
</evidence>
<evidence type="ECO:0000259" key="11">
    <source>
        <dbReference type="PROSITE" id="PS51712"/>
    </source>
</evidence>
<dbReference type="InterPro" id="IPR006073">
    <property type="entry name" value="GTP-bd"/>
</dbReference>
<dbReference type="Gene3D" id="3.30.300.20">
    <property type="match status" value="1"/>
</dbReference>
<evidence type="ECO:0000256" key="10">
    <source>
        <dbReference type="RuleBase" id="RU004481"/>
    </source>
</evidence>
<dbReference type="InterPro" id="IPR005225">
    <property type="entry name" value="Small_GTP-bd"/>
</dbReference>
<feature type="binding site" evidence="8">
    <location>
        <begin position="292"/>
        <end position="295"/>
    </location>
    <ligand>
        <name>GTP</name>
        <dbReference type="ChEBI" id="CHEBI:37565"/>
        <label>2</label>
    </ligand>
</feature>
<evidence type="ECO:0000256" key="4">
    <source>
        <dbReference type="ARBA" id="ARBA00022737"/>
    </source>
</evidence>
<keyword evidence="5 8" id="KW-0547">Nucleotide-binding</keyword>
<dbReference type="CDD" id="cd01895">
    <property type="entry name" value="EngA2"/>
    <property type="match status" value="1"/>
</dbReference>
<sequence>MHKIAIVGRPNVGKSSLFNCLSKTRNAITSALAGTTRDIKKQIIDLEGHPVELWDTGGFDPTHALGTQICQHNLQTLHTCDLVLYVVDGKIPPQEEDRCHFYKIQQRVKKCFLLVNKIDNCQEQNEAYAFGSFGALQMFFLSASHRRGLKTLIQAILATLPPSENLALSSDTPRIQVGIIGRVNVGKSSLLNALVQQERALVSDIAGTTIDPVDQSVMHAGQEICFVDTAGLRQRSKIAGLEKYALDRTSKVLEQSQIALLVLDASAPFVELDEKIAALVEKHRLGVVVVLNKWDMRHASFETIIESFQHKFKFLHYAPVLTTSATSKRHIHALKDKILEVYEHFCMRISTSTLNQVITEATQRHPLPSDHGKIVRIYYSTQFNTSPPQIALVMNRPKALHFSYKRYLINTLRARFGFLGTPIILSARDKKQAIES</sequence>
<evidence type="ECO:0000256" key="1">
    <source>
        <dbReference type="ARBA" id="ARBA00008279"/>
    </source>
</evidence>
<evidence type="ECO:0000313" key="12">
    <source>
        <dbReference type="EMBL" id="MFC3848269.1"/>
    </source>
</evidence>
<dbReference type="SUPFAM" id="SSF52540">
    <property type="entry name" value="P-loop containing nucleoside triphosphate hydrolases"/>
    <property type="match status" value="2"/>
</dbReference>
<evidence type="ECO:0000256" key="5">
    <source>
        <dbReference type="ARBA" id="ARBA00022741"/>
    </source>
</evidence>
<dbReference type="EMBL" id="JBHRZO010000048">
    <property type="protein sequence ID" value="MFC3848269.1"/>
    <property type="molecule type" value="Genomic_DNA"/>
</dbReference>
<evidence type="ECO:0000256" key="3">
    <source>
        <dbReference type="ARBA" id="ARBA00022517"/>
    </source>
</evidence>
<feature type="domain" description="EngA-type G" evidence="11">
    <location>
        <begin position="175"/>
        <end position="346"/>
    </location>
</feature>
<keyword evidence="12" id="KW-0378">Hydrolase</keyword>
<comment type="subunit">
    <text evidence="8">Associates with the 50S ribosomal subunit.</text>
</comment>
<dbReference type="CDD" id="cd01894">
    <property type="entry name" value="EngA1"/>
    <property type="match status" value="1"/>
</dbReference>
<keyword evidence="3 8" id="KW-0690">Ribosome biogenesis</keyword>
<evidence type="ECO:0000256" key="9">
    <source>
        <dbReference type="PROSITE-ProRule" id="PRU01049"/>
    </source>
</evidence>
<dbReference type="PIRSF" id="PIRSF006485">
    <property type="entry name" value="GTP-binding_EngA"/>
    <property type="match status" value="1"/>
</dbReference>
<dbReference type="NCBIfam" id="TIGR00231">
    <property type="entry name" value="small_GTP"/>
    <property type="match status" value="2"/>
</dbReference>
<keyword evidence="6 8" id="KW-0342">GTP-binding</keyword>
<dbReference type="RefSeq" id="WP_104751832.1">
    <property type="nucleotide sequence ID" value="NZ_FZMF01000008.1"/>
</dbReference>
<feature type="binding site" evidence="8">
    <location>
        <begin position="228"/>
        <end position="232"/>
    </location>
    <ligand>
        <name>GTP</name>
        <dbReference type="ChEBI" id="CHEBI:37565"/>
        <label>2</label>
    </ligand>
</feature>